<evidence type="ECO:0000313" key="2">
    <source>
        <dbReference type="EMBL" id="KIP02198.1"/>
    </source>
</evidence>
<feature type="region of interest" description="Disordered" evidence="1">
    <location>
        <begin position="1"/>
        <end position="22"/>
    </location>
</feature>
<reference evidence="2 3" key="1">
    <citation type="journal article" date="2014" name="PLoS Genet.">
        <title>Analysis of the Phlebiopsis gigantea genome, transcriptome and secretome provides insight into its pioneer colonization strategies of wood.</title>
        <authorList>
            <person name="Hori C."/>
            <person name="Ishida T."/>
            <person name="Igarashi K."/>
            <person name="Samejima M."/>
            <person name="Suzuki H."/>
            <person name="Master E."/>
            <person name="Ferreira P."/>
            <person name="Ruiz-Duenas F.J."/>
            <person name="Held B."/>
            <person name="Canessa P."/>
            <person name="Larrondo L.F."/>
            <person name="Schmoll M."/>
            <person name="Druzhinina I.S."/>
            <person name="Kubicek C.P."/>
            <person name="Gaskell J.A."/>
            <person name="Kersten P."/>
            <person name="St John F."/>
            <person name="Glasner J."/>
            <person name="Sabat G."/>
            <person name="Splinter BonDurant S."/>
            <person name="Syed K."/>
            <person name="Yadav J."/>
            <person name="Mgbeahuruike A.C."/>
            <person name="Kovalchuk A."/>
            <person name="Asiegbu F.O."/>
            <person name="Lackner G."/>
            <person name="Hoffmeister D."/>
            <person name="Rencoret J."/>
            <person name="Gutierrez A."/>
            <person name="Sun H."/>
            <person name="Lindquist E."/>
            <person name="Barry K."/>
            <person name="Riley R."/>
            <person name="Grigoriev I.V."/>
            <person name="Henrissat B."/>
            <person name="Kues U."/>
            <person name="Berka R.M."/>
            <person name="Martinez A.T."/>
            <person name="Covert S.F."/>
            <person name="Blanchette R.A."/>
            <person name="Cullen D."/>
        </authorList>
    </citation>
    <scope>NUCLEOTIDE SEQUENCE [LARGE SCALE GENOMIC DNA]</scope>
    <source>
        <strain evidence="2 3">11061_1 CR5-6</strain>
    </source>
</reference>
<dbReference type="OrthoDB" id="2799313at2759"/>
<protein>
    <submittedName>
        <fullName evidence="2">Uncharacterized protein</fullName>
    </submittedName>
</protein>
<dbReference type="Proteomes" id="UP000053257">
    <property type="component" value="Unassembled WGS sequence"/>
</dbReference>
<dbReference type="AlphaFoldDB" id="A0A0C3PBA3"/>
<dbReference type="EMBL" id="KN840694">
    <property type="protein sequence ID" value="KIP02198.1"/>
    <property type="molecule type" value="Genomic_DNA"/>
</dbReference>
<name>A0A0C3PBA3_PHLG1</name>
<gene>
    <name evidence="2" type="ORF">PHLGIDRAFT_16713</name>
</gene>
<accession>A0A0C3PBA3</accession>
<keyword evidence="3" id="KW-1185">Reference proteome</keyword>
<proteinExistence type="predicted"/>
<sequence>MNALDASFRGTPEYEERPPTSAPDRARLNLRFAWPEYPTWESNINVRERNAAALPVQKWLLARRIAEQFVRFRQKTIEDQTITSEYGPDKFDLNQLILYELRQISRGTWQAVIALRDNSFPN</sequence>
<organism evidence="2 3">
    <name type="scientific">Phlebiopsis gigantea (strain 11061_1 CR5-6)</name>
    <name type="common">White-rot fungus</name>
    <name type="synonym">Peniophora gigantea</name>
    <dbReference type="NCBI Taxonomy" id="745531"/>
    <lineage>
        <taxon>Eukaryota</taxon>
        <taxon>Fungi</taxon>
        <taxon>Dikarya</taxon>
        <taxon>Basidiomycota</taxon>
        <taxon>Agaricomycotina</taxon>
        <taxon>Agaricomycetes</taxon>
        <taxon>Polyporales</taxon>
        <taxon>Phanerochaetaceae</taxon>
        <taxon>Phlebiopsis</taxon>
    </lineage>
</organism>
<evidence type="ECO:0000313" key="3">
    <source>
        <dbReference type="Proteomes" id="UP000053257"/>
    </source>
</evidence>
<evidence type="ECO:0000256" key="1">
    <source>
        <dbReference type="SAM" id="MobiDB-lite"/>
    </source>
</evidence>
<dbReference type="HOGENOM" id="CLU_2027574_0_0_1"/>